<evidence type="ECO:0000256" key="4">
    <source>
        <dbReference type="ARBA" id="ARBA00047811"/>
    </source>
</evidence>
<dbReference type="InterPro" id="IPR011009">
    <property type="entry name" value="Kinase-like_dom_sf"/>
</dbReference>
<evidence type="ECO:0000259" key="6">
    <source>
        <dbReference type="PROSITE" id="PS50011"/>
    </source>
</evidence>
<evidence type="ECO:0000256" key="3">
    <source>
        <dbReference type="ARBA" id="ARBA00022840"/>
    </source>
</evidence>
<evidence type="ECO:0000256" key="1">
    <source>
        <dbReference type="ARBA" id="ARBA00012425"/>
    </source>
</evidence>
<comment type="caution">
    <text evidence="7">The sequence shown here is derived from an EMBL/GenBank/DDBJ whole genome shotgun (WGS) entry which is preliminary data.</text>
</comment>
<keyword evidence="8" id="KW-1185">Reference proteome</keyword>
<dbReference type="Proteomes" id="UP001172155">
    <property type="component" value="Unassembled WGS sequence"/>
</dbReference>
<sequence>MADLGDWRASLTASERYDNIQRITTRGDAASLAQSAFDVENGAYTSASSRDEYERLCQISVVEPASEAIAPDTTLSSKANDTSPGIRIGQYTDCHYVDSGVTAEVYRCKDRALKVIVETHNIEPHNPAREAKILTLLKKPCIPLIETFYDQEQRFVLAFPYMPLTLATLLETGKPLSDSLIRRLFTDLFEALSQIHAQGIIHRDVKPSALLLASPSGPAFLSDFGTAWHPTLSTAAEPPDNKILDIGTGPYRAPEALFGNKAYGTAVDMWGAGAMLAECCRRPHSKPLFESRAVHEDGNQLGLILSIFKTIGSPTRESWPEAAHFRTPPFDMYRAFERREWHEVLPEVAPEWRQLVAELVKFDSGRATAEQVSVCRAQKFRTIANMQTLARLVGLTAYVRSVAPGEMIPLAWGVSPLVSGLAGSPMRSAEKARCRGGGLEDPALD</sequence>
<dbReference type="GO" id="GO:0010389">
    <property type="term" value="P:regulation of G2/M transition of mitotic cell cycle"/>
    <property type="evidence" value="ECO:0007669"/>
    <property type="project" value="TreeGrafter"/>
</dbReference>
<evidence type="ECO:0000313" key="7">
    <source>
        <dbReference type="EMBL" id="KAK0746516.1"/>
    </source>
</evidence>
<dbReference type="GO" id="GO:0005737">
    <property type="term" value="C:cytoplasm"/>
    <property type="evidence" value="ECO:0007669"/>
    <property type="project" value="TreeGrafter"/>
</dbReference>
<dbReference type="Gene3D" id="1.10.510.10">
    <property type="entry name" value="Transferase(Phosphotransferase) domain 1"/>
    <property type="match status" value="1"/>
</dbReference>
<dbReference type="InterPro" id="IPR050108">
    <property type="entry name" value="CDK"/>
</dbReference>
<keyword evidence="2" id="KW-0547">Nucleotide-binding</keyword>
<accession>A0AA40EW02</accession>
<keyword evidence="3" id="KW-0067">ATP-binding</keyword>
<dbReference type="PANTHER" id="PTHR24056">
    <property type="entry name" value="CELL DIVISION PROTEIN KINASE"/>
    <property type="match status" value="1"/>
</dbReference>
<dbReference type="EMBL" id="JAUKUD010000004">
    <property type="protein sequence ID" value="KAK0746516.1"/>
    <property type="molecule type" value="Genomic_DNA"/>
</dbReference>
<evidence type="ECO:0000256" key="2">
    <source>
        <dbReference type="ARBA" id="ARBA00022741"/>
    </source>
</evidence>
<dbReference type="GO" id="GO:0000307">
    <property type="term" value="C:cyclin-dependent protein kinase holoenzyme complex"/>
    <property type="evidence" value="ECO:0007669"/>
    <property type="project" value="TreeGrafter"/>
</dbReference>
<name>A0AA40EW02_9PEZI</name>
<dbReference type="FunFam" id="1.10.510.10:FF:001300">
    <property type="entry name" value="Serine/threonine-protein kinase csk1"/>
    <property type="match status" value="1"/>
</dbReference>
<dbReference type="GO" id="GO:0004693">
    <property type="term" value="F:cyclin-dependent protein serine/threonine kinase activity"/>
    <property type="evidence" value="ECO:0007669"/>
    <property type="project" value="UniProtKB-EC"/>
</dbReference>
<dbReference type="Pfam" id="PF00069">
    <property type="entry name" value="Pkinase"/>
    <property type="match status" value="1"/>
</dbReference>
<evidence type="ECO:0000313" key="8">
    <source>
        <dbReference type="Proteomes" id="UP001172155"/>
    </source>
</evidence>
<dbReference type="GO" id="GO:0007165">
    <property type="term" value="P:signal transduction"/>
    <property type="evidence" value="ECO:0007669"/>
    <property type="project" value="TreeGrafter"/>
</dbReference>
<dbReference type="EC" id="2.7.11.22" evidence="1"/>
<dbReference type="GO" id="GO:0000082">
    <property type="term" value="P:G1/S transition of mitotic cell cycle"/>
    <property type="evidence" value="ECO:0007669"/>
    <property type="project" value="TreeGrafter"/>
</dbReference>
<evidence type="ECO:0000256" key="5">
    <source>
        <dbReference type="ARBA" id="ARBA00048367"/>
    </source>
</evidence>
<feature type="domain" description="Protein kinase" evidence="6">
    <location>
        <begin position="91"/>
        <end position="381"/>
    </location>
</feature>
<dbReference type="PANTHER" id="PTHR24056:SF576">
    <property type="entry name" value="SERINE_THREONINE-PROTEIN KINASE CSK1"/>
    <property type="match status" value="1"/>
</dbReference>
<dbReference type="GO" id="GO:0005634">
    <property type="term" value="C:nucleus"/>
    <property type="evidence" value="ECO:0007669"/>
    <property type="project" value="TreeGrafter"/>
</dbReference>
<comment type="catalytic activity">
    <reaction evidence="4">
        <text>L-threonyl-[protein] + ATP = O-phospho-L-threonyl-[protein] + ADP + H(+)</text>
        <dbReference type="Rhea" id="RHEA:46608"/>
        <dbReference type="Rhea" id="RHEA-COMP:11060"/>
        <dbReference type="Rhea" id="RHEA-COMP:11605"/>
        <dbReference type="ChEBI" id="CHEBI:15378"/>
        <dbReference type="ChEBI" id="CHEBI:30013"/>
        <dbReference type="ChEBI" id="CHEBI:30616"/>
        <dbReference type="ChEBI" id="CHEBI:61977"/>
        <dbReference type="ChEBI" id="CHEBI:456216"/>
        <dbReference type="EC" id="2.7.11.22"/>
    </reaction>
</comment>
<dbReference type="AlphaFoldDB" id="A0AA40EW02"/>
<protein>
    <recommendedName>
        <fullName evidence="1">cyclin-dependent kinase</fullName>
        <ecNumber evidence="1">2.7.11.22</ecNumber>
    </recommendedName>
</protein>
<keyword evidence="7" id="KW-0418">Kinase</keyword>
<dbReference type="InterPro" id="IPR000719">
    <property type="entry name" value="Prot_kinase_dom"/>
</dbReference>
<organism evidence="7 8">
    <name type="scientific">Schizothecium vesticola</name>
    <dbReference type="NCBI Taxonomy" id="314040"/>
    <lineage>
        <taxon>Eukaryota</taxon>
        <taxon>Fungi</taxon>
        <taxon>Dikarya</taxon>
        <taxon>Ascomycota</taxon>
        <taxon>Pezizomycotina</taxon>
        <taxon>Sordariomycetes</taxon>
        <taxon>Sordariomycetidae</taxon>
        <taxon>Sordariales</taxon>
        <taxon>Schizotheciaceae</taxon>
        <taxon>Schizothecium</taxon>
    </lineage>
</organism>
<dbReference type="GO" id="GO:0030332">
    <property type="term" value="F:cyclin binding"/>
    <property type="evidence" value="ECO:0007669"/>
    <property type="project" value="TreeGrafter"/>
</dbReference>
<dbReference type="GO" id="GO:0005524">
    <property type="term" value="F:ATP binding"/>
    <property type="evidence" value="ECO:0007669"/>
    <property type="project" value="UniProtKB-KW"/>
</dbReference>
<keyword evidence="7" id="KW-0808">Transferase</keyword>
<dbReference type="SMART" id="SM00220">
    <property type="entry name" value="S_TKc"/>
    <property type="match status" value="1"/>
</dbReference>
<dbReference type="SUPFAM" id="SSF56112">
    <property type="entry name" value="Protein kinase-like (PK-like)"/>
    <property type="match status" value="1"/>
</dbReference>
<proteinExistence type="predicted"/>
<dbReference type="GO" id="GO:0010468">
    <property type="term" value="P:regulation of gene expression"/>
    <property type="evidence" value="ECO:0007669"/>
    <property type="project" value="TreeGrafter"/>
</dbReference>
<reference evidence="7" key="1">
    <citation type="submission" date="2023-06" db="EMBL/GenBank/DDBJ databases">
        <title>Genome-scale phylogeny and comparative genomics of the fungal order Sordariales.</title>
        <authorList>
            <consortium name="Lawrence Berkeley National Laboratory"/>
            <person name="Hensen N."/>
            <person name="Bonometti L."/>
            <person name="Westerberg I."/>
            <person name="Brannstrom I.O."/>
            <person name="Guillou S."/>
            <person name="Cros-Aarteil S."/>
            <person name="Calhoun S."/>
            <person name="Haridas S."/>
            <person name="Kuo A."/>
            <person name="Mondo S."/>
            <person name="Pangilinan J."/>
            <person name="Riley R."/>
            <person name="LaButti K."/>
            <person name="Andreopoulos B."/>
            <person name="Lipzen A."/>
            <person name="Chen C."/>
            <person name="Yanf M."/>
            <person name="Daum C."/>
            <person name="Ng V."/>
            <person name="Clum A."/>
            <person name="Steindorff A."/>
            <person name="Ohm R."/>
            <person name="Martin F."/>
            <person name="Silar P."/>
            <person name="Natvig D."/>
            <person name="Lalanne C."/>
            <person name="Gautier V."/>
            <person name="Ament-velasquez S.L."/>
            <person name="Kruys A."/>
            <person name="Hutchinson M.I."/>
            <person name="Powell A.J."/>
            <person name="Barry K."/>
            <person name="Miller A.N."/>
            <person name="Grigoriev I.V."/>
            <person name="Debuchy R."/>
            <person name="Gladieux P."/>
            <person name="Thoren M.H."/>
            <person name="Johannesson H."/>
        </authorList>
    </citation>
    <scope>NUCLEOTIDE SEQUENCE</scope>
    <source>
        <strain evidence="7">SMH3187-1</strain>
    </source>
</reference>
<comment type="catalytic activity">
    <reaction evidence="5">
        <text>L-seryl-[protein] + ATP = O-phospho-L-seryl-[protein] + ADP + H(+)</text>
        <dbReference type="Rhea" id="RHEA:17989"/>
        <dbReference type="Rhea" id="RHEA-COMP:9863"/>
        <dbReference type="Rhea" id="RHEA-COMP:11604"/>
        <dbReference type="ChEBI" id="CHEBI:15378"/>
        <dbReference type="ChEBI" id="CHEBI:29999"/>
        <dbReference type="ChEBI" id="CHEBI:30616"/>
        <dbReference type="ChEBI" id="CHEBI:83421"/>
        <dbReference type="ChEBI" id="CHEBI:456216"/>
        <dbReference type="EC" id="2.7.11.22"/>
    </reaction>
</comment>
<gene>
    <name evidence="7" type="ORF">B0T18DRAFT_326192</name>
</gene>
<dbReference type="PROSITE" id="PS50011">
    <property type="entry name" value="PROTEIN_KINASE_DOM"/>
    <property type="match status" value="1"/>
</dbReference>
<dbReference type="Gene3D" id="3.30.200.20">
    <property type="entry name" value="Phosphorylase Kinase, domain 1"/>
    <property type="match status" value="1"/>
</dbReference>